<keyword evidence="6" id="KW-1185">Reference proteome</keyword>
<dbReference type="Pfam" id="PF00305">
    <property type="entry name" value="Lipoxygenase"/>
    <property type="match status" value="1"/>
</dbReference>
<comment type="caution">
    <text evidence="5">The sequence shown here is derived from an EMBL/GenBank/DDBJ whole genome shotgun (WGS) entry which is preliminary data.</text>
</comment>
<accession>A0AAU9X799</accession>
<gene>
    <name evidence="5" type="ORF">PMEA_00018297</name>
</gene>
<dbReference type="GO" id="GO:0034440">
    <property type="term" value="P:lipid oxidation"/>
    <property type="evidence" value="ECO:0007669"/>
    <property type="project" value="InterPro"/>
</dbReference>
<dbReference type="Gene3D" id="3.10.450.60">
    <property type="match status" value="1"/>
</dbReference>
<dbReference type="PANTHER" id="PTHR11771">
    <property type="entry name" value="LIPOXYGENASE"/>
    <property type="match status" value="1"/>
</dbReference>
<dbReference type="PRINTS" id="PR00087">
    <property type="entry name" value="LIPOXYGENASE"/>
</dbReference>
<dbReference type="PROSITE" id="PS51393">
    <property type="entry name" value="LIPOXYGENASE_3"/>
    <property type="match status" value="1"/>
</dbReference>
<feature type="domain" description="Lipoxygenase" evidence="4">
    <location>
        <begin position="21"/>
        <end position="616"/>
    </location>
</feature>
<dbReference type="GO" id="GO:0016702">
    <property type="term" value="F:oxidoreductase activity, acting on single donors with incorporation of molecular oxygen, incorporation of two atoms of oxygen"/>
    <property type="evidence" value="ECO:0007669"/>
    <property type="project" value="InterPro"/>
</dbReference>
<proteinExistence type="predicted"/>
<keyword evidence="3" id="KW-0560">Oxidoreductase</keyword>
<evidence type="ECO:0000256" key="3">
    <source>
        <dbReference type="ARBA" id="ARBA00023002"/>
    </source>
</evidence>
<organism evidence="5 6">
    <name type="scientific">Pocillopora meandrina</name>
    <dbReference type="NCBI Taxonomy" id="46732"/>
    <lineage>
        <taxon>Eukaryota</taxon>
        <taxon>Metazoa</taxon>
        <taxon>Cnidaria</taxon>
        <taxon>Anthozoa</taxon>
        <taxon>Hexacorallia</taxon>
        <taxon>Scleractinia</taxon>
        <taxon>Astrocoeniina</taxon>
        <taxon>Pocilloporidae</taxon>
        <taxon>Pocillopora</taxon>
    </lineage>
</organism>
<protein>
    <recommendedName>
        <fullName evidence="4">Lipoxygenase domain-containing protein</fullName>
    </recommendedName>
</protein>
<dbReference type="EMBL" id="CALNXJ010000031">
    <property type="protein sequence ID" value="CAH3137771.1"/>
    <property type="molecule type" value="Genomic_DNA"/>
</dbReference>
<dbReference type="Proteomes" id="UP001159428">
    <property type="component" value="Unassembled WGS sequence"/>
</dbReference>
<evidence type="ECO:0000259" key="4">
    <source>
        <dbReference type="PROSITE" id="PS51393"/>
    </source>
</evidence>
<dbReference type="InterPro" id="IPR000907">
    <property type="entry name" value="LipOase"/>
</dbReference>
<dbReference type="InterPro" id="IPR036226">
    <property type="entry name" value="LipOase_C_sf"/>
</dbReference>
<dbReference type="SUPFAM" id="SSF48484">
    <property type="entry name" value="Lipoxigenase"/>
    <property type="match status" value="1"/>
</dbReference>
<keyword evidence="1" id="KW-0479">Metal-binding</keyword>
<reference evidence="5 6" key="1">
    <citation type="submission" date="2022-05" db="EMBL/GenBank/DDBJ databases">
        <authorList>
            <consortium name="Genoscope - CEA"/>
            <person name="William W."/>
        </authorList>
    </citation>
    <scope>NUCLEOTIDE SEQUENCE [LARGE SCALE GENOMIC DNA]</scope>
</reference>
<evidence type="ECO:0000313" key="6">
    <source>
        <dbReference type="Proteomes" id="UP001159428"/>
    </source>
</evidence>
<name>A0AAU9X799_9CNID</name>
<dbReference type="GO" id="GO:0046872">
    <property type="term" value="F:metal ion binding"/>
    <property type="evidence" value="ECO:0007669"/>
    <property type="project" value="UniProtKB-KW"/>
</dbReference>
<keyword evidence="2" id="KW-0223">Dioxygenase</keyword>
<sequence length="616" mass="70522">MVLFFNCRHASATRCEVSLPQHVNSAACMSLRKAAIAKNQEIYTYKFDPAVHGFALLNMTAQELGAVALKDPFMAYYTTAYVTMTRASNSLHQLYQNLTSELGEINQISEYLALSDFFQTGLEPIVGEYVRLPSRHEAFIRDKTEWISDKFFTQQRLAGSNPMSLKKVTIHGEESAVGLDWNELKKTLNPEFDWDGAVKQATKSKYSLNKAIALGRIFALRYELCDDMPRSLDLTDRNPERKMWNFLSPIALFVSRKVGRRNQLVPVAIQMDYTPDSAVYTPKSGDNWMIAKLNVQITDLGYSQIVEHLAKVHFLIEPFCISLKRTLPPAHPLNQMLKYHCREVIVPNTFGAPSLVDEFRFMDLLFAFGNDGANRLLRDSHEFSTWEVTDFRRNIKKRGLANRNLLPYFPYRDDGMRILTVIERMVERYVDLYYKDDDDVAEDEELQAYINEVSLDGTGPNGGIGRIQGLPSTIGSKQALCEIVSRIISHLTIAHAAVNYQMSDYASFIPNLPTKLYNDSRVADGEFSVFRLPNRATSAIEASFVNSLATFRFDSLFDYGNELEDPKAAKLVNYYYCFLMRVLQPKMQLINQRREKYGYLTYPYLIPRWMPNGIQT</sequence>
<dbReference type="Gene3D" id="1.20.245.10">
    <property type="entry name" value="Lipoxygenase-1, Domain 5"/>
    <property type="match status" value="2"/>
</dbReference>
<dbReference type="InterPro" id="IPR013819">
    <property type="entry name" value="LipOase_C"/>
</dbReference>
<evidence type="ECO:0000256" key="2">
    <source>
        <dbReference type="ARBA" id="ARBA00022964"/>
    </source>
</evidence>
<dbReference type="AlphaFoldDB" id="A0AAU9X799"/>
<evidence type="ECO:0000256" key="1">
    <source>
        <dbReference type="ARBA" id="ARBA00022723"/>
    </source>
</evidence>
<evidence type="ECO:0000313" key="5">
    <source>
        <dbReference type="EMBL" id="CAH3137771.1"/>
    </source>
</evidence>